<dbReference type="EMBL" id="RBAK01000025">
    <property type="protein sequence ID" value="RKN37827.1"/>
    <property type="molecule type" value="Genomic_DNA"/>
</dbReference>
<dbReference type="AlphaFoldDB" id="A0A3A9YR31"/>
<evidence type="ECO:0000313" key="1">
    <source>
        <dbReference type="EMBL" id="RKN37827.1"/>
    </source>
</evidence>
<dbReference type="Proteomes" id="UP000281726">
    <property type="component" value="Unassembled WGS sequence"/>
</dbReference>
<evidence type="ECO:0008006" key="3">
    <source>
        <dbReference type="Google" id="ProtNLM"/>
    </source>
</evidence>
<accession>A0A3A9YR31</accession>
<evidence type="ECO:0000313" key="2">
    <source>
        <dbReference type="Proteomes" id="UP000281726"/>
    </source>
</evidence>
<proteinExistence type="predicted"/>
<keyword evidence="2" id="KW-1185">Reference proteome</keyword>
<sequence>MLRHYAIWTLPALPVFAVLTVVFDTAWYSPLPYLLLMLFSLAGPYARLSRENGLPLVVGRDELRLTRRDGTELAVDWADLAVAEVRGRLHHLLVVEVAAPERTRPPLGRWEWARLVAQGNGGLSGIQRPHEIHVSLTGLEPGVDRLRELLAARTDAVADGTPAA</sequence>
<comment type="caution">
    <text evidence="1">The sequence shown here is derived from an EMBL/GenBank/DDBJ whole genome shotgun (WGS) entry which is preliminary data.</text>
</comment>
<protein>
    <recommendedName>
        <fullName evidence="3">PH domain-containing protein</fullName>
    </recommendedName>
</protein>
<organism evidence="1 2">
    <name type="scientific">Micromonospora endolithica</name>
    <dbReference type="NCBI Taxonomy" id="230091"/>
    <lineage>
        <taxon>Bacteria</taxon>
        <taxon>Bacillati</taxon>
        <taxon>Actinomycetota</taxon>
        <taxon>Actinomycetes</taxon>
        <taxon>Micromonosporales</taxon>
        <taxon>Micromonosporaceae</taxon>
        <taxon>Micromonospora</taxon>
    </lineage>
</organism>
<gene>
    <name evidence="1" type="ORF">D7223_32030</name>
</gene>
<reference evidence="1 2" key="1">
    <citation type="journal article" date="2004" name="Syst. Appl. Microbiol.">
        <title>Cryptoendolithic actinomycetes from antarctic sandstone rock samples: Micromonospora endolithica sp. nov. and two isolates related to Micromonospora coerulea Jensen 1932.</title>
        <authorList>
            <person name="Hirsch P."/>
            <person name="Mevs U."/>
            <person name="Kroppenstedt R.M."/>
            <person name="Schumann P."/>
            <person name="Stackebrandt E."/>
        </authorList>
    </citation>
    <scope>NUCLEOTIDE SEQUENCE [LARGE SCALE GENOMIC DNA]</scope>
    <source>
        <strain evidence="1 2">JCM 12677</strain>
    </source>
</reference>
<name>A0A3A9YR31_9ACTN</name>